<name>A0ABU1AFQ4_9BACT</name>
<evidence type="ECO:0000259" key="4">
    <source>
        <dbReference type="Pfam" id="PF03389"/>
    </source>
</evidence>
<accession>A0ABU1AFQ4</accession>
<sequence>MIYHLSVSAISRGKGRSVCAAAAYRTASIICDDHYGVTHDYGHKSGVIYSGVVGYPITQGEIQDELRAKLWNAAEAAERRRDAVVGREVRFALPHACGDGLRVVLVESYSRFLSQKYGVAVESAIHAPSRKGDPRNYHAHLLFTARPVDPVTGKFARLKDRRWNGAEYSKTLLDVRKEWADIYNEFARFAELPEISHLSNRARGIKKEPSKHMGPARTALKRNGISLECDDPSFDQCERERMEEERIKHSTEMLETEKQLDELYHEELEDELFAAEVEEAGGLAVWEEWRRISDLFGPDELFEGIAEIPPEPSKVEESVVAEEQPKSKTLKSAEAVGIDEAEDEHFAAEVEEVGGFAEREEWRRVSDLFGPDELFEEIVPGWYLGSDGNRYITDEGARRLFTSFNLDDSIPVAESRVEEQLSTNDILNKLPPLEETLESLRRSILWDDEQCNKLEDEPSSPDLLPPQLEPDPFDDL</sequence>
<feature type="region of interest" description="Disordered" evidence="3">
    <location>
        <begin position="453"/>
        <end position="476"/>
    </location>
</feature>
<reference evidence="5 6" key="1">
    <citation type="submission" date="2023-04" db="EMBL/GenBank/DDBJ databases">
        <title>A novel bacteria isolated from coastal sediment.</title>
        <authorList>
            <person name="Liu X.-J."/>
            <person name="Du Z.-J."/>
        </authorList>
    </citation>
    <scope>NUCLEOTIDE SEQUENCE [LARGE SCALE GENOMIC DNA]</scope>
    <source>
        <strain evidence="5 6">SDUM461004</strain>
    </source>
</reference>
<keyword evidence="6" id="KW-1185">Reference proteome</keyword>
<evidence type="ECO:0000256" key="1">
    <source>
        <dbReference type="ARBA" id="ARBA00010873"/>
    </source>
</evidence>
<evidence type="ECO:0000256" key="2">
    <source>
        <dbReference type="ARBA" id="ARBA00022971"/>
    </source>
</evidence>
<dbReference type="Proteomes" id="UP001243717">
    <property type="component" value="Unassembled WGS sequence"/>
</dbReference>
<dbReference type="RefSeq" id="WP_308984144.1">
    <property type="nucleotide sequence ID" value="NZ_JARXIC010000005.1"/>
</dbReference>
<feature type="domain" description="MobA/MobL protein" evidence="4">
    <location>
        <begin position="16"/>
        <end position="222"/>
    </location>
</feature>
<proteinExistence type="inferred from homology"/>
<protein>
    <submittedName>
        <fullName evidence="5">MobA/MobL family protein</fullName>
    </submittedName>
</protein>
<dbReference type="Pfam" id="PF03389">
    <property type="entry name" value="MobA_MobL"/>
    <property type="match status" value="1"/>
</dbReference>
<evidence type="ECO:0000313" key="5">
    <source>
        <dbReference type="EMBL" id="MDQ8193661.1"/>
    </source>
</evidence>
<keyword evidence="2" id="KW-0184">Conjugation</keyword>
<dbReference type="Gene3D" id="3.30.930.30">
    <property type="match status" value="1"/>
</dbReference>
<comment type="caution">
    <text evidence="5">The sequence shown here is derived from an EMBL/GenBank/DDBJ whole genome shotgun (WGS) entry which is preliminary data.</text>
</comment>
<dbReference type="InterPro" id="IPR005053">
    <property type="entry name" value="MobA_MobL"/>
</dbReference>
<comment type="similarity">
    <text evidence="1">Belongs to the MobA/MobL family.</text>
</comment>
<evidence type="ECO:0000256" key="3">
    <source>
        <dbReference type="SAM" id="MobiDB-lite"/>
    </source>
</evidence>
<organism evidence="5 6">
    <name type="scientific">Thalassobacterium sedimentorum</name>
    <dbReference type="NCBI Taxonomy" id="3041258"/>
    <lineage>
        <taxon>Bacteria</taxon>
        <taxon>Pseudomonadati</taxon>
        <taxon>Verrucomicrobiota</taxon>
        <taxon>Opitutia</taxon>
        <taxon>Puniceicoccales</taxon>
        <taxon>Coraliomargaritaceae</taxon>
        <taxon>Thalassobacterium</taxon>
    </lineage>
</organism>
<gene>
    <name evidence="5" type="ORF">QEH59_04460</name>
</gene>
<dbReference type="EMBL" id="JARXIC010000005">
    <property type="protein sequence ID" value="MDQ8193661.1"/>
    <property type="molecule type" value="Genomic_DNA"/>
</dbReference>
<evidence type="ECO:0000313" key="6">
    <source>
        <dbReference type="Proteomes" id="UP001243717"/>
    </source>
</evidence>